<dbReference type="AlphaFoldDB" id="A0AAJ1IFB8"/>
<dbReference type="GO" id="GO:0008801">
    <property type="term" value="F:beta-phosphoglucomutase activity"/>
    <property type="evidence" value="ECO:0007669"/>
    <property type="project" value="UniProtKB-EC"/>
</dbReference>
<dbReference type="InterPro" id="IPR006439">
    <property type="entry name" value="HAD-SF_hydro_IA"/>
</dbReference>
<dbReference type="Proteomes" id="UP001221217">
    <property type="component" value="Unassembled WGS sequence"/>
</dbReference>
<dbReference type="InterPro" id="IPR005196">
    <property type="entry name" value="Glyco_hydro_65_N"/>
</dbReference>
<feature type="site" description="Important for catalytic activity and assists the phosphoryl transfer reaction to Asp8 by balancing charge and orienting the reacting groups" evidence="5">
    <location>
        <position position="890"/>
    </location>
</feature>
<dbReference type="NCBIfam" id="TIGR01509">
    <property type="entry name" value="HAD-SF-IA-v3"/>
    <property type="match status" value="1"/>
</dbReference>
<dbReference type="InterPro" id="IPR011013">
    <property type="entry name" value="Gal_mutarotase_sf_dom"/>
</dbReference>
<feature type="binding site" evidence="4">
    <location>
        <position position="785"/>
    </location>
    <ligand>
        <name>Mg(2+)</name>
        <dbReference type="ChEBI" id="CHEBI:18420"/>
    </ligand>
</feature>
<dbReference type="Pfam" id="PF03632">
    <property type="entry name" value="Glyco_hydro_65m"/>
    <property type="match status" value="1"/>
</dbReference>
<keyword evidence="4" id="KW-0479">Metal-binding</keyword>
<feature type="binding site" evidence="3">
    <location>
        <position position="801"/>
    </location>
    <ligand>
        <name>substrate</name>
    </ligand>
</feature>
<dbReference type="Gene3D" id="2.70.98.40">
    <property type="entry name" value="Glycoside hydrolase, family 65, N-terminal domain"/>
    <property type="match status" value="1"/>
</dbReference>
<feature type="active site" description="Proton donor/acceptor" evidence="2">
    <location>
        <position position="787"/>
    </location>
</feature>
<dbReference type="SFLD" id="SFLDG01129">
    <property type="entry name" value="C1.5:_HAD__Beta-PGM__Phosphata"/>
    <property type="match status" value="1"/>
</dbReference>
<feature type="binding site" evidence="3">
    <location>
        <position position="828"/>
    </location>
    <ligand>
        <name>substrate</name>
    </ligand>
</feature>
<dbReference type="EMBL" id="JAQQAL010000044">
    <property type="protein sequence ID" value="MDC7228277.1"/>
    <property type="molecule type" value="Genomic_DNA"/>
</dbReference>
<evidence type="ECO:0000259" key="7">
    <source>
        <dbReference type="Pfam" id="PF03633"/>
    </source>
</evidence>
<dbReference type="PRINTS" id="PR00413">
    <property type="entry name" value="HADHALOGNASE"/>
</dbReference>
<dbReference type="InterPro" id="IPR023198">
    <property type="entry name" value="PGP-like_dom2"/>
</dbReference>
<evidence type="ECO:0000259" key="6">
    <source>
        <dbReference type="Pfam" id="PF03632"/>
    </source>
</evidence>
<dbReference type="PANTHER" id="PTHR11051">
    <property type="entry name" value="GLYCOSYL HYDROLASE-RELATED"/>
    <property type="match status" value="1"/>
</dbReference>
<feature type="active site" description="Nucleophile" evidence="2">
    <location>
        <position position="785"/>
    </location>
</feature>
<dbReference type="SUPFAM" id="SSF56784">
    <property type="entry name" value="HAD-like"/>
    <property type="match status" value="1"/>
</dbReference>
<dbReference type="NCBIfam" id="TIGR01990">
    <property type="entry name" value="bPGM"/>
    <property type="match status" value="1"/>
</dbReference>
<feature type="binding site" evidence="4">
    <location>
        <position position="945"/>
    </location>
    <ligand>
        <name>Mg(2+)</name>
        <dbReference type="ChEBI" id="CHEBI:18420"/>
    </ligand>
</feature>
<feature type="binding site" evidence="4">
    <location>
        <position position="787"/>
    </location>
    <ligand>
        <name>Mg(2+)</name>
        <dbReference type="ChEBI" id="CHEBI:18420"/>
    </ligand>
</feature>
<dbReference type="Pfam" id="PF00702">
    <property type="entry name" value="Hydrolase"/>
    <property type="match status" value="1"/>
</dbReference>
<comment type="similarity">
    <text evidence="1">Belongs to the HAD-like hydrolase superfamily. CbbY/CbbZ/Gph/YieH family.</text>
</comment>
<gene>
    <name evidence="9" type="primary">pgmB</name>
    <name evidence="9" type="ORF">PQJ61_16060</name>
</gene>
<dbReference type="Gene3D" id="1.50.10.10">
    <property type="match status" value="1"/>
</dbReference>
<dbReference type="GO" id="GO:0000287">
    <property type="term" value="F:magnesium ion binding"/>
    <property type="evidence" value="ECO:0007669"/>
    <property type="project" value="InterPro"/>
</dbReference>
<dbReference type="InterPro" id="IPR008928">
    <property type="entry name" value="6-hairpin_glycosidase_sf"/>
</dbReference>
<dbReference type="CDD" id="cd02598">
    <property type="entry name" value="HAD_BPGM"/>
    <property type="match status" value="1"/>
</dbReference>
<proteinExistence type="inferred from homology"/>
<dbReference type="SUPFAM" id="SSF48208">
    <property type="entry name" value="Six-hairpin glycosidases"/>
    <property type="match status" value="1"/>
</dbReference>
<evidence type="ECO:0000256" key="4">
    <source>
        <dbReference type="PIRSR" id="PIRSR610972-3"/>
    </source>
</evidence>
<dbReference type="Pfam" id="PF03636">
    <property type="entry name" value="Glyco_hydro_65N"/>
    <property type="match status" value="1"/>
</dbReference>
<evidence type="ECO:0000256" key="3">
    <source>
        <dbReference type="PIRSR" id="PIRSR610972-2"/>
    </source>
</evidence>
<evidence type="ECO:0000313" key="10">
    <source>
        <dbReference type="Proteomes" id="UP001221217"/>
    </source>
</evidence>
<dbReference type="GO" id="GO:0005975">
    <property type="term" value="P:carbohydrate metabolic process"/>
    <property type="evidence" value="ECO:0007669"/>
    <property type="project" value="InterPro"/>
</dbReference>
<dbReference type="GO" id="GO:0030246">
    <property type="term" value="F:carbohydrate binding"/>
    <property type="evidence" value="ECO:0007669"/>
    <property type="project" value="InterPro"/>
</dbReference>
<name>A0AAJ1IFB8_9SPIO</name>
<keyword evidence="9" id="KW-0413">Isomerase</keyword>
<feature type="site" description="Important for catalytic activity and assists the phosphoryl transfer reaction to Asp8 by balancing charge and orienting the reacting groups" evidence="5">
    <location>
        <position position="921"/>
    </location>
</feature>
<feature type="binding site" evidence="3">
    <location>
        <begin position="890"/>
        <end position="894"/>
    </location>
    <ligand>
        <name>substrate</name>
    </ligand>
</feature>
<dbReference type="GO" id="GO:0016757">
    <property type="term" value="F:glycosyltransferase activity"/>
    <property type="evidence" value="ECO:0007669"/>
    <property type="project" value="UniProtKB-ARBA"/>
</dbReference>
<evidence type="ECO:0000256" key="1">
    <source>
        <dbReference type="ARBA" id="ARBA00006171"/>
    </source>
</evidence>
<comment type="cofactor">
    <cofactor evidence="4">
        <name>Mg(2+)</name>
        <dbReference type="ChEBI" id="CHEBI:18420"/>
    </cofactor>
    <text evidence="4">Binds 2 magnesium ions per subunit.</text>
</comment>
<organism evidence="9 10">
    <name type="scientific">Candidatus Thalassospirochaeta sargassi</name>
    <dbReference type="NCBI Taxonomy" id="3119039"/>
    <lineage>
        <taxon>Bacteria</taxon>
        <taxon>Pseudomonadati</taxon>
        <taxon>Spirochaetota</taxon>
        <taxon>Spirochaetia</taxon>
        <taxon>Spirochaetales</taxon>
        <taxon>Spirochaetaceae</taxon>
        <taxon>Candidatus Thalassospirochaeta</taxon>
    </lineage>
</organism>
<dbReference type="Gene3D" id="3.40.50.1000">
    <property type="entry name" value="HAD superfamily/HAD-like"/>
    <property type="match status" value="1"/>
</dbReference>
<dbReference type="InterPro" id="IPR036412">
    <property type="entry name" value="HAD-like_sf"/>
</dbReference>
<feature type="binding site" evidence="4">
    <location>
        <position position="946"/>
    </location>
    <ligand>
        <name>Mg(2+)</name>
        <dbReference type="ChEBI" id="CHEBI:18420"/>
    </ligand>
</feature>
<dbReference type="InterPro" id="IPR005194">
    <property type="entry name" value="Glyco_hydro_65_C"/>
</dbReference>
<dbReference type="InterPro" id="IPR037018">
    <property type="entry name" value="GH65_N"/>
</dbReference>
<dbReference type="EC" id="5.4.2.6" evidence="9"/>
<sequence>MNKIESFPVEPWSVTESSYSRDVLQRNASIFFLGNGYLGFRGGLEEDGPERGSSTHGTFINGFYESSPQVYGEAAFGFPDKKQAMLNLPDPTGINIYLDDEVFNPEAGELLEYTRSLKLDEGLLVRDMYWQSDKGRRVRLKITRCISSVRQHLAVISCRITGLEGVEKFRIVSTCSTVSESHESNKSDPRTGAGFMHSPLNCECRDLDRDRAVILQRTANSGLVFSEVVSNAHCSELSLAGSKDFGDRIEFTYETPDAVDPQQAEISFDKFICFYSSIEEEESRLADAAVETVDEAEKVGAALIIEEHRQHIREFWETSDIEIDGEMQQGIRFNLFSIYQSAGRDGLRNIAAKGLSGEGYEGHYFWDTEIYVLPFFTYTSPEIAGKLLEYRYSILEQARGRARVMSEKGALFPWRTINGEEASAYFPAGTAQYHINADIAYGIKKYVKASGDMKFLADCGLEILIETARFWISIGHFCDDTGSFRIDCVTGPDEYTAIVNNNYFTNIMVKQNLEYAADSVRRIKEDFPDVYQQVAEALCFSEEESLLWLKAAAAVYLPYDEKLCVHAQDDTFLQKEAWDFSNPDMNMHPLLLHLHPLVIYRYQILKQPDVVLANFLMNDSFSRIQKIRDYNYYNPITTGDSSLAPCIQSIMAAELGRVEDAYSYFMKTARMDLDDINSNVSDGVHIAAMGGTWLSLIYGFAGLRDSEGQLSFCPRLPAAWNCLNFKLNHKGMVLRIKMGRDRTEYSLSGYNSSLKISHWGQPVTVRSGNPIETSTRPELKAVIFDLDGVITDTSEYHYLAWQRLADEEGFIFSRDINERLRGISRLASLDIILDASSVRLAGSKRFELGERKNEYYKELLKQITPESLLPGIPEFMKVLKEKRIKTALASASRNAPEVIDRLGITDDFDLVMDAAAVEKGKPDPEIFVSAAEKLGLYPEQCIGIEDAAAGVEAIRAGGMFSVGIGSAAAEATWTVDGTEDLNFNDILAAFNARDL</sequence>
<feature type="domain" description="Glycoside hydrolase family 65 central catalytic" evidence="6">
    <location>
        <begin position="332"/>
        <end position="693"/>
    </location>
</feature>
<evidence type="ECO:0000313" key="9">
    <source>
        <dbReference type="EMBL" id="MDC7228277.1"/>
    </source>
</evidence>
<comment type="caution">
    <text evidence="9">The sequence shown here is derived from an EMBL/GenBank/DDBJ whole genome shotgun (WGS) entry which is preliminary data.</text>
</comment>
<protein>
    <submittedName>
        <fullName evidence="9">Beta-phosphoglucomutase</fullName>
        <ecNumber evidence="9">5.4.2.6</ecNumber>
    </submittedName>
</protein>
<dbReference type="InterPro" id="IPR010972">
    <property type="entry name" value="Beta-PGM"/>
</dbReference>
<dbReference type="SUPFAM" id="SSF74650">
    <property type="entry name" value="Galactose mutarotase-like"/>
    <property type="match status" value="1"/>
</dbReference>
<accession>A0AAJ1IFB8</accession>
<evidence type="ECO:0000256" key="5">
    <source>
        <dbReference type="PIRSR" id="PIRSR610972-4"/>
    </source>
</evidence>
<dbReference type="InterPro" id="IPR023214">
    <property type="entry name" value="HAD_sf"/>
</dbReference>
<feature type="domain" description="Glycoside hydrolase family 65 N-terminal" evidence="8">
    <location>
        <begin position="15"/>
        <end position="277"/>
    </location>
</feature>
<evidence type="ECO:0000259" key="8">
    <source>
        <dbReference type="Pfam" id="PF03636"/>
    </source>
</evidence>
<dbReference type="InterPro" id="IPR012341">
    <property type="entry name" value="6hp_glycosidase-like_sf"/>
</dbReference>
<dbReference type="InterPro" id="IPR005195">
    <property type="entry name" value="Glyco_hydro_65_M"/>
</dbReference>
<keyword evidence="4" id="KW-0460">Magnesium</keyword>
<dbReference type="Gene3D" id="1.10.150.240">
    <property type="entry name" value="Putative phosphatase, domain 2"/>
    <property type="match status" value="1"/>
</dbReference>
<dbReference type="NCBIfam" id="TIGR02009">
    <property type="entry name" value="PGMB-YQAB-SF"/>
    <property type="match status" value="1"/>
</dbReference>
<feature type="domain" description="Glycoside hydrolase family 65 C-terminal" evidence="7">
    <location>
        <begin position="703"/>
        <end position="765"/>
    </location>
</feature>
<feature type="binding site" evidence="3">
    <location>
        <begin position="820"/>
        <end position="825"/>
    </location>
    <ligand>
        <name>substrate</name>
    </ligand>
</feature>
<reference evidence="9 10" key="1">
    <citation type="submission" date="2022-12" db="EMBL/GenBank/DDBJ databases">
        <title>Metagenome assembled genome from gulf of manar.</title>
        <authorList>
            <person name="Kohli P."/>
            <person name="Pk S."/>
            <person name="Venkata Ramana C."/>
            <person name="Sasikala C."/>
        </authorList>
    </citation>
    <scope>NUCLEOTIDE SEQUENCE [LARGE SCALE GENOMIC DNA]</scope>
    <source>
        <strain evidence="9">JB008</strain>
    </source>
</reference>
<dbReference type="Gene3D" id="2.60.420.10">
    <property type="entry name" value="Maltose phosphorylase, domain 3"/>
    <property type="match status" value="1"/>
</dbReference>
<dbReference type="InterPro" id="IPR010976">
    <property type="entry name" value="B-phosphoglucomutase_hydrolase"/>
</dbReference>
<dbReference type="PANTHER" id="PTHR11051:SF13">
    <property type="entry name" value="GLYCOSYL TRANSFERASE"/>
    <property type="match status" value="1"/>
</dbReference>
<dbReference type="Pfam" id="PF03633">
    <property type="entry name" value="Glyco_hydro_65C"/>
    <property type="match status" value="1"/>
</dbReference>
<dbReference type="SFLD" id="SFLDG01135">
    <property type="entry name" value="C1.5.6:_HAD__Beta-PGM__Phospha"/>
    <property type="match status" value="1"/>
</dbReference>
<dbReference type="SFLD" id="SFLDS00003">
    <property type="entry name" value="Haloacid_Dehalogenase"/>
    <property type="match status" value="1"/>
</dbReference>
<feature type="binding site" evidence="3">
    <location>
        <begin position="785"/>
        <end position="787"/>
    </location>
    <ligand>
        <name>substrate</name>
    </ligand>
</feature>
<dbReference type="GO" id="GO:0004553">
    <property type="term" value="F:hydrolase activity, hydrolyzing O-glycosyl compounds"/>
    <property type="evidence" value="ECO:0007669"/>
    <property type="project" value="TreeGrafter"/>
</dbReference>
<feature type="binding site" evidence="3">
    <location>
        <position position="921"/>
    </location>
    <ligand>
        <name>substrate</name>
    </ligand>
</feature>
<evidence type="ECO:0000256" key="2">
    <source>
        <dbReference type="PIRSR" id="PIRSR610972-1"/>
    </source>
</evidence>
<feature type="binding site" evidence="3">
    <location>
        <position position="852"/>
    </location>
    <ligand>
        <name>substrate</name>
    </ligand>
</feature>